<dbReference type="Proteomes" id="UP000192578">
    <property type="component" value="Unassembled WGS sequence"/>
</dbReference>
<accession>A0A1W0X1M6</accession>
<proteinExistence type="predicted"/>
<dbReference type="EMBL" id="MTYJ01000024">
    <property type="protein sequence ID" value="OQV21311.1"/>
    <property type="molecule type" value="Genomic_DNA"/>
</dbReference>
<keyword evidence="3" id="KW-1185">Reference proteome</keyword>
<evidence type="ECO:0000313" key="2">
    <source>
        <dbReference type="EMBL" id="OQV21311.1"/>
    </source>
</evidence>
<dbReference type="AlphaFoldDB" id="A0A1W0X1M6"/>
<comment type="caution">
    <text evidence="2">The sequence shown here is derived from an EMBL/GenBank/DDBJ whole genome shotgun (WGS) entry which is preliminary data.</text>
</comment>
<reference evidence="3" key="1">
    <citation type="submission" date="2017-01" db="EMBL/GenBank/DDBJ databases">
        <title>Comparative genomics of anhydrobiosis in the tardigrade Hypsibius dujardini.</title>
        <authorList>
            <person name="Yoshida Y."/>
            <person name="Koutsovoulos G."/>
            <person name="Laetsch D."/>
            <person name="Stevens L."/>
            <person name="Kumar S."/>
            <person name="Horikawa D."/>
            <person name="Ishino K."/>
            <person name="Komine S."/>
            <person name="Tomita M."/>
            <person name="Blaxter M."/>
            <person name="Arakawa K."/>
        </authorList>
    </citation>
    <scope>NUCLEOTIDE SEQUENCE [LARGE SCALE GENOMIC DNA]</scope>
    <source>
        <strain evidence="3">Z151</strain>
    </source>
</reference>
<gene>
    <name evidence="2" type="ORF">BV898_04795</name>
</gene>
<name>A0A1W0X1M6_HYPEX</name>
<organism evidence="2 3">
    <name type="scientific">Hypsibius exemplaris</name>
    <name type="common">Freshwater tardigrade</name>
    <dbReference type="NCBI Taxonomy" id="2072580"/>
    <lineage>
        <taxon>Eukaryota</taxon>
        <taxon>Metazoa</taxon>
        <taxon>Ecdysozoa</taxon>
        <taxon>Tardigrada</taxon>
        <taxon>Eutardigrada</taxon>
        <taxon>Parachela</taxon>
        <taxon>Hypsibioidea</taxon>
        <taxon>Hypsibiidae</taxon>
        <taxon>Hypsibius</taxon>
    </lineage>
</organism>
<evidence type="ECO:0000256" key="1">
    <source>
        <dbReference type="SAM" id="MobiDB-lite"/>
    </source>
</evidence>
<sequence length="71" mass="7923">MSELHGKPYLSTMLQRREGPSVNTSSRQTRRGRVKPSIIAPPIFIAKNSKASPSKSLLAWTYKAPHHPEVV</sequence>
<evidence type="ECO:0000313" key="3">
    <source>
        <dbReference type="Proteomes" id="UP000192578"/>
    </source>
</evidence>
<feature type="region of interest" description="Disordered" evidence="1">
    <location>
        <begin position="1"/>
        <end position="36"/>
    </location>
</feature>
<protein>
    <submittedName>
        <fullName evidence="2">Uncharacterized protein</fullName>
    </submittedName>
</protein>